<evidence type="ECO:0000259" key="2">
    <source>
        <dbReference type="Pfam" id="PF00990"/>
    </source>
</evidence>
<feature type="transmembrane region" description="Helical" evidence="1">
    <location>
        <begin position="95"/>
        <end position="121"/>
    </location>
</feature>
<name>A0A1Q8TGV9_9GAMM</name>
<gene>
    <name evidence="3" type="ORF">BTW10_01490</name>
</gene>
<feature type="transmembrane region" description="Helical" evidence="1">
    <location>
        <begin position="63"/>
        <end position="83"/>
    </location>
</feature>
<evidence type="ECO:0000313" key="4">
    <source>
        <dbReference type="Proteomes" id="UP000186806"/>
    </source>
</evidence>
<keyword evidence="1" id="KW-1133">Transmembrane helix</keyword>
<keyword evidence="4" id="KW-1185">Reference proteome</keyword>
<dbReference type="InterPro" id="IPR000160">
    <property type="entry name" value="GGDEF_dom"/>
</dbReference>
<dbReference type="Proteomes" id="UP000186806">
    <property type="component" value="Unassembled WGS sequence"/>
</dbReference>
<dbReference type="STRING" id="223900.GCA_000821045_02447"/>
<dbReference type="InterPro" id="IPR029787">
    <property type="entry name" value="Nucleotide_cyclase"/>
</dbReference>
<dbReference type="AlphaFoldDB" id="A0A1Q8TGV9"/>
<organism evidence="3 4">
    <name type="scientific">Chromohalobacter japonicus</name>
    <dbReference type="NCBI Taxonomy" id="223900"/>
    <lineage>
        <taxon>Bacteria</taxon>
        <taxon>Pseudomonadati</taxon>
        <taxon>Pseudomonadota</taxon>
        <taxon>Gammaproteobacteria</taxon>
        <taxon>Oceanospirillales</taxon>
        <taxon>Halomonadaceae</taxon>
        <taxon>Chromohalobacter</taxon>
    </lineage>
</organism>
<evidence type="ECO:0000313" key="3">
    <source>
        <dbReference type="EMBL" id="OLO12917.1"/>
    </source>
</evidence>
<dbReference type="Gene3D" id="3.30.70.270">
    <property type="match status" value="1"/>
</dbReference>
<sequence>MPERLSSSRLHAMAYACGALVLASLTAWHYLMGHYSRILPIAILAIMMSTAALMAENAYARRLPAYLVLISGYLAIAVEAPYLEASGALWMGVPPILATLLLPPGAALLLNVLLAPMWLFLINSVLSTPAGGLQYFTLVIISILPLGWYMQQTRLLKTTDQFDMQSGMLSRDALSERLIAEVARARVLNQSLSALVIHLPQLDMANEQFGQTAQDTLLTTFCQVVQRNSRRGDAMGRHRHSVFWLLLADAGEAGALIVRERLTHALEETPLPEIGAIEAQARICHLSDDECAERFEQRLIRRGFNLLEPDT</sequence>
<feature type="transmembrane region" description="Helical" evidence="1">
    <location>
        <begin position="12"/>
        <end position="31"/>
    </location>
</feature>
<protein>
    <recommendedName>
        <fullName evidence="2">GGDEF domain-containing protein</fullName>
    </recommendedName>
</protein>
<reference evidence="3 4" key="1">
    <citation type="submission" date="2016-12" db="EMBL/GenBank/DDBJ databases">
        <title>Draft genome sequences of strains Salinicola socius SMB35, Salinicola sp. MH3R3-1 and Chromohalobacter sp. SMB17 from the Verkhnekamsk potash mining region of Russia.</title>
        <authorList>
            <person name="Mavrodi D.V."/>
            <person name="Olsson B.E."/>
            <person name="Korsakova E.S."/>
            <person name="Pyankova A."/>
            <person name="Mavrodi O.V."/>
            <person name="Plotnikova E.G."/>
        </authorList>
    </citation>
    <scope>NUCLEOTIDE SEQUENCE [LARGE SCALE GENOMIC DNA]</scope>
    <source>
        <strain evidence="3 4">SMB17</strain>
    </source>
</reference>
<dbReference type="NCBIfam" id="TIGR00254">
    <property type="entry name" value="GGDEF"/>
    <property type="match status" value="1"/>
</dbReference>
<dbReference type="EMBL" id="MSDQ01000004">
    <property type="protein sequence ID" value="OLO12917.1"/>
    <property type="molecule type" value="Genomic_DNA"/>
</dbReference>
<evidence type="ECO:0000256" key="1">
    <source>
        <dbReference type="SAM" id="Phobius"/>
    </source>
</evidence>
<comment type="caution">
    <text evidence="3">The sequence shown here is derived from an EMBL/GenBank/DDBJ whole genome shotgun (WGS) entry which is preliminary data.</text>
</comment>
<dbReference type="InterPro" id="IPR043128">
    <property type="entry name" value="Rev_trsase/Diguanyl_cyclase"/>
</dbReference>
<keyword evidence="1" id="KW-0472">Membrane</keyword>
<accession>A0A1Q8TGV9</accession>
<dbReference type="SUPFAM" id="SSF55073">
    <property type="entry name" value="Nucleotide cyclase"/>
    <property type="match status" value="1"/>
</dbReference>
<keyword evidence="1" id="KW-0812">Transmembrane</keyword>
<feature type="transmembrane region" description="Helical" evidence="1">
    <location>
        <begin position="37"/>
        <end position="56"/>
    </location>
</feature>
<feature type="transmembrane region" description="Helical" evidence="1">
    <location>
        <begin position="133"/>
        <end position="150"/>
    </location>
</feature>
<dbReference type="Pfam" id="PF00990">
    <property type="entry name" value="GGDEF"/>
    <property type="match status" value="1"/>
</dbReference>
<dbReference type="RefSeq" id="WP_075367864.1">
    <property type="nucleotide sequence ID" value="NZ_MSDQ01000004.1"/>
</dbReference>
<feature type="domain" description="GGDEF" evidence="2">
    <location>
        <begin position="162"/>
        <end position="272"/>
    </location>
</feature>
<proteinExistence type="predicted"/>